<feature type="region of interest" description="Disordered" evidence="1">
    <location>
        <begin position="1"/>
        <end position="21"/>
    </location>
</feature>
<evidence type="ECO:0000313" key="2">
    <source>
        <dbReference type="EMBL" id="KRX12416.1"/>
    </source>
</evidence>
<reference evidence="2 3" key="1">
    <citation type="submission" date="2015-01" db="EMBL/GenBank/DDBJ databases">
        <title>Evolution of Trichinella species and genotypes.</title>
        <authorList>
            <person name="Korhonen P.K."/>
            <person name="Edoardo P."/>
            <person name="Giuseppe L.R."/>
            <person name="Gasser R.B."/>
        </authorList>
    </citation>
    <scope>NUCLEOTIDE SEQUENCE [LARGE SCALE GENOMIC DNA]</scope>
    <source>
        <strain evidence="2">ISS37</strain>
    </source>
</reference>
<dbReference type="Proteomes" id="UP000054630">
    <property type="component" value="Unassembled WGS sequence"/>
</dbReference>
<keyword evidence="3" id="KW-1185">Reference proteome</keyword>
<dbReference type="EMBL" id="JYDL01000418">
    <property type="protein sequence ID" value="KRX12416.1"/>
    <property type="molecule type" value="Genomic_DNA"/>
</dbReference>
<accession>A0A0V0RDF6</accession>
<dbReference type="AlphaFoldDB" id="A0A0V0RDF6"/>
<comment type="caution">
    <text evidence="2">The sequence shown here is derived from an EMBL/GenBank/DDBJ whole genome shotgun (WGS) entry which is preliminary data.</text>
</comment>
<sequence length="185" mass="21079">MVRINRAPDGATNGQSDRIDGPEWVMPPEVLTMVSNVETWFEHMELYFRAGRIAPERRAALVQYHSDAEVRSIMRAMDVQERDRARKFFRRKQQRGECVRVFVGHLRRLVLKAFPEMSGWADKVLLEQFKAGLSAEPVKTAVLRNVADSFAEAIKVPAQEERVGRELTMLKASVTGIKTDVDVPL</sequence>
<gene>
    <name evidence="2" type="ORF">T07_1615</name>
</gene>
<name>A0A0V0RDF6_9BILA</name>
<evidence type="ECO:0000256" key="1">
    <source>
        <dbReference type="SAM" id="MobiDB-lite"/>
    </source>
</evidence>
<proteinExistence type="predicted"/>
<evidence type="ECO:0000313" key="3">
    <source>
        <dbReference type="Proteomes" id="UP000054630"/>
    </source>
</evidence>
<organism evidence="2 3">
    <name type="scientific">Trichinella nelsoni</name>
    <dbReference type="NCBI Taxonomy" id="6336"/>
    <lineage>
        <taxon>Eukaryota</taxon>
        <taxon>Metazoa</taxon>
        <taxon>Ecdysozoa</taxon>
        <taxon>Nematoda</taxon>
        <taxon>Enoplea</taxon>
        <taxon>Dorylaimia</taxon>
        <taxon>Trichinellida</taxon>
        <taxon>Trichinellidae</taxon>
        <taxon>Trichinella</taxon>
    </lineage>
</organism>
<dbReference type="OrthoDB" id="5920184at2759"/>
<protein>
    <submittedName>
        <fullName evidence="2">Uncharacterized protein</fullName>
    </submittedName>
</protein>